<dbReference type="InterPro" id="IPR046530">
    <property type="entry name" value="BIM1-like_dom"/>
</dbReference>
<feature type="domain" description="Copper acquisition factor BIM1-like" evidence="9">
    <location>
        <begin position="19"/>
        <end position="164"/>
    </location>
</feature>
<evidence type="ECO:0000256" key="6">
    <source>
        <dbReference type="ARBA" id="ARBA00023180"/>
    </source>
</evidence>
<accession>A0AAE0P9Z8</accession>
<evidence type="ECO:0000256" key="8">
    <source>
        <dbReference type="SAM" id="SignalP"/>
    </source>
</evidence>
<keyword evidence="7" id="KW-0449">Lipoprotein</keyword>
<evidence type="ECO:0000256" key="1">
    <source>
        <dbReference type="ARBA" id="ARBA00004609"/>
    </source>
</evidence>
<dbReference type="Proteomes" id="UP001281003">
    <property type="component" value="Unassembled WGS sequence"/>
</dbReference>
<organism evidence="10 11">
    <name type="scientific">Sordaria brevicollis</name>
    <dbReference type="NCBI Taxonomy" id="83679"/>
    <lineage>
        <taxon>Eukaryota</taxon>
        <taxon>Fungi</taxon>
        <taxon>Dikarya</taxon>
        <taxon>Ascomycota</taxon>
        <taxon>Pezizomycotina</taxon>
        <taxon>Sordariomycetes</taxon>
        <taxon>Sordariomycetidae</taxon>
        <taxon>Sordariales</taxon>
        <taxon>Sordariaceae</taxon>
        <taxon>Sordaria</taxon>
    </lineage>
</organism>
<evidence type="ECO:0000256" key="2">
    <source>
        <dbReference type="ARBA" id="ARBA00022475"/>
    </source>
</evidence>
<evidence type="ECO:0000256" key="4">
    <source>
        <dbReference type="ARBA" id="ARBA00022729"/>
    </source>
</evidence>
<keyword evidence="4 8" id="KW-0732">Signal</keyword>
<dbReference type="Pfam" id="PF20238">
    <property type="entry name" value="BIM1-like_dom"/>
    <property type="match status" value="1"/>
</dbReference>
<name>A0AAE0P9Z8_SORBR</name>
<dbReference type="CDD" id="cd21176">
    <property type="entry name" value="LPMO_auxiliary-like"/>
    <property type="match status" value="1"/>
</dbReference>
<sequence length="221" mass="23154">MVSSTILLAAAAAIAPLASAHFGLEYPEWRADTLKSDSNYSQWQYPCAGVPTDAGNRTDWPLTGGSLKLDLHHPWEYVFVNLGLGNNVTNFNYTLTGPTFWNVTGAGTLCVDLPLPEGLEVSDGQQASIQVVNVGASGSALYNCADITFRANATALSKDECKTDDKVTFAEVKEQNANSTEGGEGAGNDNTESGASLVGLNNVVLTAVVGMALSFVTGMAL</sequence>
<dbReference type="EMBL" id="JAUTDP010000010">
    <property type="protein sequence ID" value="KAK3395790.1"/>
    <property type="molecule type" value="Genomic_DNA"/>
</dbReference>
<protein>
    <recommendedName>
        <fullName evidence="9">Copper acquisition factor BIM1-like domain-containing protein</fullName>
    </recommendedName>
</protein>
<dbReference type="PANTHER" id="PTHR34992">
    <property type="entry name" value="HYPHAL ANASTAMOSIS-7 PROTEIN"/>
    <property type="match status" value="1"/>
</dbReference>
<reference evidence="10" key="2">
    <citation type="submission" date="2023-07" db="EMBL/GenBank/DDBJ databases">
        <authorList>
            <consortium name="Lawrence Berkeley National Laboratory"/>
            <person name="Haridas S."/>
            <person name="Hensen N."/>
            <person name="Bonometti L."/>
            <person name="Westerberg I."/>
            <person name="Brannstrom I.O."/>
            <person name="Guillou S."/>
            <person name="Cros-Aarteil S."/>
            <person name="Calhoun S."/>
            <person name="Kuo A."/>
            <person name="Mondo S."/>
            <person name="Pangilinan J."/>
            <person name="Riley R."/>
            <person name="LaButti K."/>
            <person name="Andreopoulos B."/>
            <person name="Lipzen A."/>
            <person name="Chen C."/>
            <person name="Yanf M."/>
            <person name="Daum C."/>
            <person name="Ng V."/>
            <person name="Clum A."/>
            <person name="Steindorff A."/>
            <person name="Ohm R."/>
            <person name="Martin F."/>
            <person name="Silar P."/>
            <person name="Natvig D."/>
            <person name="Lalanne C."/>
            <person name="Gautier V."/>
            <person name="Ament-velasquez S.L."/>
            <person name="Kruys A."/>
            <person name="Hutchinson M.I."/>
            <person name="Powell A.J."/>
            <person name="Barry K."/>
            <person name="Miller A.N."/>
            <person name="Grigoriev I.V."/>
            <person name="Debuchy R."/>
            <person name="Gladieux P."/>
            <person name="Thoren M.H."/>
            <person name="Johannesson H."/>
        </authorList>
    </citation>
    <scope>NUCLEOTIDE SEQUENCE</scope>
    <source>
        <strain evidence="10">FGSC 1904</strain>
    </source>
</reference>
<keyword evidence="11" id="KW-1185">Reference proteome</keyword>
<keyword evidence="5" id="KW-0472">Membrane</keyword>
<comment type="subcellular location">
    <subcellularLocation>
        <location evidence="1">Cell membrane</location>
        <topology evidence="1">Lipid-anchor</topology>
        <topology evidence="1">GPI-anchor</topology>
    </subcellularLocation>
</comment>
<proteinExistence type="predicted"/>
<evidence type="ECO:0000313" key="10">
    <source>
        <dbReference type="EMBL" id="KAK3395790.1"/>
    </source>
</evidence>
<keyword evidence="6" id="KW-0325">Glycoprotein</keyword>
<evidence type="ECO:0000259" key="9">
    <source>
        <dbReference type="Pfam" id="PF20238"/>
    </source>
</evidence>
<evidence type="ECO:0000256" key="7">
    <source>
        <dbReference type="ARBA" id="ARBA00023288"/>
    </source>
</evidence>
<comment type="caution">
    <text evidence="10">The sequence shown here is derived from an EMBL/GenBank/DDBJ whole genome shotgun (WGS) entry which is preliminary data.</text>
</comment>
<gene>
    <name evidence="10" type="ORF">B0T20DRAFT_382380</name>
</gene>
<feature type="signal peptide" evidence="8">
    <location>
        <begin position="1"/>
        <end position="20"/>
    </location>
</feature>
<evidence type="ECO:0000313" key="11">
    <source>
        <dbReference type="Proteomes" id="UP001281003"/>
    </source>
</evidence>
<reference evidence="10" key="1">
    <citation type="journal article" date="2023" name="Mol. Phylogenet. Evol.">
        <title>Genome-scale phylogeny and comparative genomics of the fungal order Sordariales.</title>
        <authorList>
            <person name="Hensen N."/>
            <person name="Bonometti L."/>
            <person name="Westerberg I."/>
            <person name="Brannstrom I.O."/>
            <person name="Guillou S."/>
            <person name="Cros-Aarteil S."/>
            <person name="Calhoun S."/>
            <person name="Haridas S."/>
            <person name="Kuo A."/>
            <person name="Mondo S."/>
            <person name="Pangilinan J."/>
            <person name="Riley R."/>
            <person name="LaButti K."/>
            <person name="Andreopoulos B."/>
            <person name="Lipzen A."/>
            <person name="Chen C."/>
            <person name="Yan M."/>
            <person name="Daum C."/>
            <person name="Ng V."/>
            <person name="Clum A."/>
            <person name="Steindorff A."/>
            <person name="Ohm R.A."/>
            <person name="Martin F."/>
            <person name="Silar P."/>
            <person name="Natvig D.O."/>
            <person name="Lalanne C."/>
            <person name="Gautier V."/>
            <person name="Ament-Velasquez S.L."/>
            <person name="Kruys A."/>
            <person name="Hutchinson M.I."/>
            <person name="Powell A.J."/>
            <person name="Barry K."/>
            <person name="Miller A.N."/>
            <person name="Grigoriev I.V."/>
            <person name="Debuchy R."/>
            <person name="Gladieux P."/>
            <person name="Hiltunen Thoren M."/>
            <person name="Johannesson H."/>
        </authorList>
    </citation>
    <scope>NUCLEOTIDE SEQUENCE</scope>
    <source>
        <strain evidence="10">FGSC 1904</strain>
    </source>
</reference>
<dbReference type="AlphaFoldDB" id="A0AAE0P9Z8"/>
<dbReference type="InterPro" id="IPR046936">
    <property type="entry name" value="BIM1-like"/>
</dbReference>
<evidence type="ECO:0000256" key="5">
    <source>
        <dbReference type="ARBA" id="ARBA00023136"/>
    </source>
</evidence>
<evidence type="ECO:0000256" key="3">
    <source>
        <dbReference type="ARBA" id="ARBA00022622"/>
    </source>
</evidence>
<dbReference type="GO" id="GO:0098552">
    <property type="term" value="C:side of membrane"/>
    <property type="evidence" value="ECO:0007669"/>
    <property type="project" value="UniProtKB-KW"/>
</dbReference>
<dbReference type="GO" id="GO:0005886">
    <property type="term" value="C:plasma membrane"/>
    <property type="evidence" value="ECO:0007669"/>
    <property type="project" value="UniProtKB-SubCell"/>
</dbReference>
<keyword evidence="3" id="KW-0336">GPI-anchor</keyword>
<keyword evidence="2" id="KW-1003">Cell membrane</keyword>
<feature type="chain" id="PRO_5042062061" description="Copper acquisition factor BIM1-like domain-containing protein" evidence="8">
    <location>
        <begin position="21"/>
        <end position="221"/>
    </location>
</feature>
<dbReference type="PANTHER" id="PTHR34992:SF2">
    <property type="entry name" value="COPPER ACQUISITION FACTOR BIM1-LIKE DOMAIN-CONTAINING PROTEIN"/>
    <property type="match status" value="1"/>
</dbReference>